<dbReference type="SUPFAM" id="SSF53448">
    <property type="entry name" value="Nucleotide-diphospho-sugar transferases"/>
    <property type="match status" value="1"/>
</dbReference>
<accession>A0A7S1FC59</accession>
<evidence type="ECO:0000313" key="1">
    <source>
        <dbReference type="EMBL" id="CAD8859112.1"/>
    </source>
</evidence>
<dbReference type="AlphaFoldDB" id="A0A7S1FC59"/>
<dbReference type="InterPro" id="IPR003329">
    <property type="entry name" value="Cytidylyl_trans"/>
</dbReference>
<dbReference type="GO" id="GO:0008781">
    <property type="term" value="F:N-acylneuraminate cytidylyltransferase activity"/>
    <property type="evidence" value="ECO:0007669"/>
    <property type="project" value="TreeGrafter"/>
</dbReference>
<dbReference type="Pfam" id="PF02348">
    <property type="entry name" value="CTP_transf_3"/>
    <property type="match status" value="1"/>
</dbReference>
<dbReference type="Gene3D" id="3.90.550.10">
    <property type="entry name" value="Spore Coat Polysaccharide Biosynthesis Protein SpsA, Chain A"/>
    <property type="match status" value="1"/>
</dbReference>
<reference evidence="1" key="1">
    <citation type="submission" date="2021-01" db="EMBL/GenBank/DDBJ databases">
        <authorList>
            <person name="Corre E."/>
            <person name="Pelletier E."/>
            <person name="Niang G."/>
            <person name="Scheremetjew M."/>
            <person name="Finn R."/>
            <person name="Kale V."/>
            <person name="Holt S."/>
            <person name="Cochrane G."/>
            <person name="Meng A."/>
            <person name="Brown T."/>
            <person name="Cohen L."/>
        </authorList>
    </citation>
    <scope>NUCLEOTIDE SEQUENCE</scope>
</reference>
<dbReference type="PANTHER" id="PTHR21485:SF6">
    <property type="entry name" value="N-ACYLNEURAMINATE CYTIDYLYLTRANSFERASE-RELATED"/>
    <property type="match status" value="1"/>
</dbReference>
<evidence type="ECO:0008006" key="2">
    <source>
        <dbReference type="Google" id="ProtNLM"/>
    </source>
</evidence>
<gene>
    <name evidence="1" type="ORF">NSCI0253_LOCUS33466</name>
</gene>
<proteinExistence type="predicted"/>
<dbReference type="CDD" id="cd02513">
    <property type="entry name" value="CMP-NeuAc_Synthase"/>
    <property type="match status" value="1"/>
</dbReference>
<dbReference type="PANTHER" id="PTHR21485">
    <property type="entry name" value="HAD SUPERFAMILY MEMBERS CMAS AND KDSC"/>
    <property type="match status" value="1"/>
</dbReference>
<protein>
    <recommendedName>
        <fullName evidence="2">N-acylneuraminate cytidylyltransferase</fullName>
    </recommendedName>
</protein>
<organism evidence="1">
    <name type="scientific">Noctiluca scintillans</name>
    <name type="common">Sea sparkle</name>
    <name type="synonym">Red tide dinoflagellate</name>
    <dbReference type="NCBI Taxonomy" id="2966"/>
    <lineage>
        <taxon>Eukaryota</taxon>
        <taxon>Sar</taxon>
        <taxon>Alveolata</taxon>
        <taxon>Dinophyceae</taxon>
        <taxon>Noctilucales</taxon>
        <taxon>Noctilucaceae</taxon>
        <taxon>Noctiluca</taxon>
    </lineage>
</organism>
<dbReference type="InterPro" id="IPR050793">
    <property type="entry name" value="CMP-NeuNAc_synthase"/>
</dbReference>
<dbReference type="InterPro" id="IPR029044">
    <property type="entry name" value="Nucleotide-diphossugar_trans"/>
</dbReference>
<dbReference type="EMBL" id="HBFQ01047092">
    <property type="protein sequence ID" value="CAD8859112.1"/>
    <property type="molecule type" value="Transcribed_RNA"/>
</dbReference>
<sequence length="294" mass="32979">MSSKVVPVVAIGVSAGLAALLLLRHHFQAKAKAKAVLRTPIDRRRIYAIIPARSGSKGVKGKNIRNFCGKPLMAWAIDNGLRSKYIKRVFVSTDSEEYQKVAKEHGAEVPFLRPKEISHDTATDYQLIDHFIRWMQENEPDQQPSLIVQLRPTAPCRTAESVDQAIDTFLASEEHGFDSLRSVTPADHEAFNQYFVDPREAGHLVPVIPVSHVKDNPNEIITEPQSVARQILPKIYWHNAYVDIIRPSTIIEQKCCMGRRCLAFHMTAADNVDIDTEEQWAAAEARKKAQLAGP</sequence>
<name>A0A7S1FC59_NOCSC</name>